<gene>
    <name evidence="8" type="ORF">SAMN04489720_0223</name>
</gene>
<proteinExistence type="predicted"/>
<evidence type="ECO:0000256" key="6">
    <source>
        <dbReference type="SAM" id="Phobius"/>
    </source>
</evidence>
<dbReference type="EMBL" id="LT629695">
    <property type="protein sequence ID" value="SDH15162.1"/>
    <property type="molecule type" value="Genomic_DNA"/>
</dbReference>
<feature type="transmembrane region" description="Helical" evidence="6">
    <location>
        <begin position="418"/>
        <end position="436"/>
    </location>
</feature>
<evidence type="ECO:0000256" key="3">
    <source>
        <dbReference type="ARBA" id="ARBA00022692"/>
    </source>
</evidence>
<evidence type="ECO:0000256" key="1">
    <source>
        <dbReference type="ARBA" id="ARBA00004651"/>
    </source>
</evidence>
<feature type="domain" description="ABC3 transporter permease C-terminal" evidence="7">
    <location>
        <begin position="326"/>
        <end position="446"/>
    </location>
</feature>
<feature type="transmembrane region" description="Helical" evidence="6">
    <location>
        <begin position="367"/>
        <end position="398"/>
    </location>
</feature>
<sequence length="454" mass="45089">MSRSHVPTVAVTAVAACFAVLLTSITEMLFTLVLSSELLASGAAPVLAGLAVVCITVVSVLVSAIVARTTVQHVVEEQRSLIALRRLLGASSRQERSRVLRSSLVAGIAGTLGGAVLGAALGLGVQAALGASGLVEGADTSLVPPTAIAPVVGIAIAVAAVTRSGTRGVLDVTPIEALGVSAAQPRRARRPIASLVVLGLAVVVLAGAVAIAPVSPFAILVAVGGGVLLSIGIIGVAPAVLVPVLGVVGRILGASVPARAAVRSAQDARERSSGLVLALMVGIATVVLLATAGATMRGALIAIERDPVYVVEITRLVDGVVLALGVLVGASAIVAVLGFVTSMLTAVRQRTREIGLLRALGMTSAQVRWMVTAETVAIAVVALVGGVLLGASLGWVAVWTLFASSYGIGPVVLTVPPLLLAGTVVAAAIVALAAAAPATAKARRIAPVEALRVA</sequence>
<dbReference type="GO" id="GO:0005886">
    <property type="term" value="C:plasma membrane"/>
    <property type="evidence" value="ECO:0007669"/>
    <property type="project" value="UniProtKB-SubCell"/>
</dbReference>
<dbReference type="Proteomes" id="UP000198822">
    <property type="component" value="Chromosome I"/>
</dbReference>
<feature type="transmembrane region" description="Helical" evidence="6">
    <location>
        <begin position="320"/>
        <end position="347"/>
    </location>
</feature>
<evidence type="ECO:0000313" key="8">
    <source>
        <dbReference type="EMBL" id="SDH15162.1"/>
    </source>
</evidence>
<dbReference type="PANTHER" id="PTHR30287:SF2">
    <property type="entry name" value="BLL1001 PROTEIN"/>
    <property type="match status" value="1"/>
</dbReference>
<dbReference type="Pfam" id="PF02687">
    <property type="entry name" value="FtsX"/>
    <property type="match status" value="2"/>
</dbReference>
<feature type="transmembrane region" description="Helical" evidence="6">
    <location>
        <begin position="141"/>
        <end position="161"/>
    </location>
</feature>
<reference evidence="9" key="1">
    <citation type="submission" date="2016-10" db="EMBL/GenBank/DDBJ databases">
        <authorList>
            <person name="Varghese N."/>
            <person name="Submissions S."/>
        </authorList>
    </citation>
    <scope>NUCLEOTIDE SEQUENCE [LARGE SCALE GENOMIC DNA]</scope>
    <source>
        <strain evidence="9">DSM 22002</strain>
    </source>
</reference>
<keyword evidence="4 6" id="KW-1133">Transmembrane helix</keyword>
<keyword evidence="9" id="KW-1185">Reference proteome</keyword>
<feature type="transmembrane region" description="Helical" evidence="6">
    <location>
        <begin position="274"/>
        <end position="300"/>
    </location>
</feature>
<dbReference type="STRING" id="399736.SAMN04489720_0223"/>
<protein>
    <submittedName>
        <fullName evidence="8">FtsX-like permease family protein</fullName>
    </submittedName>
</protein>
<feature type="transmembrane region" description="Helical" evidence="6">
    <location>
        <begin position="195"/>
        <end position="221"/>
    </location>
</feature>
<evidence type="ECO:0000313" key="9">
    <source>
        <dbReference type="Proteomes" id="UP000198822"/>
    </source>
</evidence>
<keyword evidence="5 6" id="KW-0472">Membrane</keyword>
<comment type="subcellular location">
    <subcellularLocation>
        <location evidence="1">Cell membrane</location>
        <topology evidence="1">Multi-pass membrane protein</topology>
    </subcellularLocation>
</comment>
<dbReference type="OrthoDB" id="9780560at2"/>
<name>A0A1G8A2I9_9MICO</name>
<dbReference type="PROSITE" id="PS51257">
    <property type="entry name" value="PROKAR_LIPOPROTEIN"/>
    <property type="match status" value="1"/>
</dbReference>
<evidence type="ECO:0000256" key="5">
    <source>
        <dbReference type="ARBA" id="ARBA00023136"/>
    </source>
</evidence>
<dbReference type="InterPro" id="IPR003838">
    <property type="entry name" value="ABC3_permease_C"/>
</dbReference>
<feature type="transmembrane region" description="Helical" evidence="6">
    <location>
        <begin position="103"/>
        <end position="129"/>
    </location>
</feature>
<feature type="transmembrane region" description="Helical" evidence="6">
    <location>
        <begin position="45"/>
        <end position="67"/>
    </location>
</feature>
<dbReference type="PANTHER" id="PTHR30287">
    <property type="entry name" value="MEMBRANE COMPONENT OF PREDICTED ABC SUPERFAMILY METABOLITE UPTAKE TRANSPORTER"/>
    <property type="match status" value="1"/>
</dbReference>
<organism evidence="8 9">
    <name type="scientific">Agrococcus jejuensis</name>
    <dbReference type="NCBI Taxonomy" id="399736"/>
    <lineage>
        <taxon>Bacteria</taxon>
        <taxon>Bacillati</taxon>
        <taxon>Actinomycetota</taxon>
        <taxon>Actinomycetes</taxon>
        <taxon>Micrococcales</taxon>
        <taxon>Microbacteriaceae</taxon>
        <taxon>Agrococcus</taxon>
    </lineage>
</organism>
<feature type="transmembrane region" description="Helical" evidence="6">
    <location>
        <begin position="227"/>
        <end position="253"/>
    </location>
</feature>
<accession>A0A1G8A2I9</accession>
<dbReference type="RefSeq" id="WP_092501690.1">
    <property type="nucleotide sequence ID" value="NZ_LT629695.1"/>
</dbReference>
<keyword evidence="3 6" id="KW-0812">Transmembrane</keyword>
<dbReference type="AlphaFoldDB" id="A0A1G8A2I9"/>
<dbReference type="InterPro" id="IPR038766">
    <property type="entry name" value="Membrane_comp_ABC_pdt"/>
</dbReference>
<keyword evidence="2" id="KW-1003">Cell membrane</keyword>
<evidence type="ECO:0000256" key="4">
    <source>
        <dbReference type="ARBA" id="ARBA00022989"/>
    </source>
</evidence>
<feature type="domain" description="ABC3 transporter permease C-terminal" evidence="7">
    <location>
        <begin position="54"/>
        <end position="160"/>
    </location>
</feature>
<evidence type="ECO:0000256" key="2">
    <source>
        <dbReference type="ARBA" id="ARBA00022475"/>
    </source>
</evidence>
<evidence type="ECO:0000259" key="7">
    <source>
        <dbReference type="Pfam" id="PF02687"/>
    </source>
</evidence>